<name>A0A7I8JX66_SPIIN</name>
<accession>A0A7I8JX66</accession>
<sequence>MAVTMSPSAALRAFTAFPRDTPAWVITSSMSLGSTPDSSTSSSSWAAAAAADDSALERTWLRSAVLNCSAACVCSCELRSSIFASPKIT</sequence>
<dbReference type="EMBL" id="LR746264">
    <property type="protein sequence ID" value="CAA7388431.1"/>
    <property type="molecule type" value="Genomic_DNA"/>
</dbReference>
<gene>
    <name evidence="1" type="ORF">SI7747_01000580</name>
    <name evidence="2" type="ORF">SI8410_01000667</name>
</gene>
<keyword evidence="3" id="KW-1185">Reference proteome</keyword>
<dbReference type="Proteomes" id="UP000663760">
    <property type="component" value="Chromosome 1"/>
</dbReference>
<dbReference type="EMBL" id="LR743588">
    <property type="protein sequence ID" value="CAA2614185.1"/>
    <property type="molecule type" value="Genomic_DNA"/>
</dbReference>
<evidence type="ECO:0000313" key="1">
    <source>
        <dbReference type="EMBL" id="CAA2614185.1"/>
    </source>
</evidence>
<evidence type="ECO:0000313" key="3">
    <source>
        <dbReference type="Proteomes" id="UP000663760"/>
    </source>
</evidence>
<organism evidence="2 3">
    <name type="scientific">Spirodela intermedia</name>
    <name type="common">Intermediate duckweed</name>
    <dbReference type="NCBI Taxonomy" id="51605"/>
    <lineage>
        <taxon>Eukaryota</taxon>
        <taxon>Viridiplantae</taxon>
        <taxon>Streptophyta</taxon>
        <taxon>Embryophyta</taxon>
        <taxon>Tracheophyta</taxon>
        <taxon>Spermatophyta</taxon>
        <taxon>Magnoliopsida</taxon>
        <taxon>Liliopsida</taxon>
        <taxon>Araceae</taxon>
        <taxon>Lemnoideae</taxon>
        <taxon>Spirodela</taxon>
    </lineage>
</organism>
<evidence type="ECO:0000313" key="2">
    <source>
        <dbReference type="EMBL" id="CAA7388431.1"/>
    </source>
</evidence>
<dbReference type="AlphaFoldDB" id="A0A7I8JX66"/>
<reference evidence="2" key="1">
    <citation type="submission" date="2020-02" db="EMBL/GenBank/DDBJ databases">
        <authorList>
            <person name="Scholz U."/>
            <person name="Mascher M."/>
            <person name="Fiebig A."/>
        </authorList>
    </citation>
    <scope>NUCLEOTIDE SEQUENCE</scope>
</reference>
<proteinExistence type="predicted"/>
<protein>
    <submittedName>
        <fullName evidence="2">Uncharacterized protein</fullName>
    </submittedName>
</protein>